<name>A0A2P6MHN2_ALKUR</name>
<dbReference type="RefSeq" id="WP_105958856.1">
    <property type="nucleotide sequence ID" value="NZ_PVNS01000006.1"/>
</dbReference>
<dbReference type="InterPro" id="IPR000620">
    <property type="entry name" value="EamA_dom"/>
</dbReference>
<organism evidence="5 6">
    <name type="scientific">Alkalicoccus urumqiensis</name>
    <name type="common">Bacillus urumqiensis</name>
    <dbReference type="NCBI Taxonomy" id="1548213"/>
    <lineage>
        <taxon>Bacteria</taxon>
        <taxon>Bacillati</taxon>
        <taxon>Bacillota</taxon>
        <taxon>Bacilli</taxon>
        <taxon>Bacillales</taxon>
        <taxon>Bacillaceae</taxon>
        <taxon>Alkalicoccus</taxon>
    </lineage>
</organism>
<evidence type="ECO:0000256" key="2">
    <source>
        <dbReference type="ARBA" id="ARBA00007362"/>
    </source>
</evidence>
<evidence type="ECO:0000259" key="4">
    <source>
        <dbReference type="Pfam" id="PF00892"/>
    </source>
</evidence>
<dbReference type="Pfam" id="PF00892">
    <property type="entry name" value="EamA"/>
    <property type="match status" value="2"/>
</dbReference>
<keyword evidence="3" id="KW-0472">Membrane</keyword>
<dbReference type="InterPro" id="IPR037185">
    <property type="entry name" value="EmrE-like"/>
</dbReference>
<feature type="transmembrane region" description="Helical" evidence="3">
    <location>
        <begin position="37"/>
        <end position="54"/>
    </location>
</feature>
<keyword evidence="6" id="KW-1185">Reference proteome</keyword>
<sequence length="320" mass="34172">MKFYGVILIVIAAVGWGLSGGIGDILMSRGWEPMVISFYRGLIGLVFFSIWLAARYRPEEKPPLRFYIWAAAAGLGVAGNFSFYYFSIQASGVAVAATLMYTAPIFVLLVSFALHLERATWFKCGCIASVMVGIVLLTGILSPGGADVSGIGTAAGLGAGLSYTLFIFGFKNAAPIGRPQTALTVAFAVFCLVLFFLGDRGQMRAVLPSEDLWLFLLLGVVGAGMSFIFYIYGIRLTTPAIAAMTAMVEPVTASLFGVLLGDMLSLFQLGGMAVILLTVAALSTQREVPAAAEAPEPEELAYEYEALEDDEAEEQPYSGR</sequence>
<dbReference type="Proteomes" id="UP000243650">
    <property type="component" value="Unassembled WGS sequence"/>
</dbReference>
<feature type="domain" description="EamA" evidence="4">
    <location>
        <begin position="4"/>
        <end position="138"/>
    </location>
</feature>
<feature type="transmembrane region" description="Helical" evidence="3">
    <location>
        <begin position="121"/>
        <end position="142"/>
    </location>
</feature>
<keyword evidence="3" id="KW-0812">Transmembrane</keyword>
<evidence type="ECO:0000256" key="3">
    <source>
        <dbReference type="SAM" id="Phobius"/>
    </source>
</evidence>
<feature type="transmembrane region" description="Helical" evidence="3">
    <location>
        <begin position="266"/>
        <end position="283"/>
    </location>
</feature>
<feature type="domain" description="EamA" evidence="4">
    <location>
        <begin position="152"/>
        <end position="283"/>
    </location>
</feature>
<gene>
    <name evidence="5" type="ORF">C6I21_07630</name>
</gene>
<keyword evidence="3" id="KW-1133">Transmembrane helix</keyword>
<dbReference type="GO" id="GO:0016020">
    <property type="term" value="C:membrane"/>
    <property type="evidence" value="ECO:0007669"/>
    <property type="project" value="InterPro"/>
</dbReference>
<reference evidence="5 6" key="1">
    <citation type="submission" date="2018-03" db="EMBL/GenBank/DDBJ databases">
        <title>Bacillus urumqiensis sp. nov., a moderately haloalkaliphilic bacterium isolated from a salt lake.</title>
        <authorList>
            <person name="Zhao B."/>
            <person name="Liao Z."/>
        </authorList>
    </citation>
    <scope>NUCLEOTIDE SEQUENCE [LARGE SCALE GENOMIC DNA]</scope>
    <source>
        <strain evidence="5 6">BZ-SZ-XJ18</strain>
    </source>
</reference>
<dbReference type="EMBL" id="PVNS01000006">
    <property type="protein sequence ID" value="PRO65760.1"/>
    <property type="molecule type" value="Genomic_DNA"/>
</dbReference>
<feature type="transmembrane region" description="Helical" evidence="3">
    <location>
        <begin position="182"/>
        <end position="200"/>
    </location>
</feature>
<dbReference type="OrthoDB" id="9814238at2"/>
<dbReference type="PANTHER" id="PTHR22911:SF79">
    <property type="entry name" value="MOBA-LIKE NTP TRANSFERASE DOMAIN-CONTAINING PROTEIN"/>
    <property type="match status" value="1"/>
</dbReference>
<dbReference type="AlphaFoldDB" id="A0A2P6MHN2"/>
<comment type="caution">
    <text evidence="5">The sequence shown here is derived from an EMBL/GenBank/DDBJ whole genome shotgun (WGS) entry which is preliminary data.</text>
</comment>
<feature type="transmembrane region" description="Helical" evidence="3">
    <location>
        <begin position="92"/>
        <end position="114"/>
    </location>
</feature>
<comment type="subcellular location">
    <subcellularLocation>
        <location evidence="1">Endomembrane system</location>
        <topology evidence="1">Multi-pass membrane protein</topology>
    </subcellularLocation>
</comment>
<dbReference type="PANTHER" id="PTHR22911">
    <property type="entry name" value="ACYL-MALONYL CONDENSING ENZYME-RELATED"/>
    <property type="match status" value="1"/>
</dbReference>
<feature type="transmembrane region" description="Helical" evidence="3">
    <location>
        <begin position="212"/>
        <end position="233"/>
    </location>
</feature>
<evidence type="ECO:0000313" key="6">
    <source>
        <dbReference type="Proteomes" id="UP000243650"/>
    </source>
</evidence>
<proteinExistence type="inferred from homology"/>
<protein>
    <submittedName>
        <fullName evidence="5">EamA family transporter</fullName>
    </submittedName>
</protein>
<dbReference type="SUPFAM" id="SSF103481">
    <property type="entry name" value="Multidrug resistance efflux transporter EmrE"/>
    <property type="match status" value="2"/>
</dbReference>
<feature type="transmembrane region" description="Helical" evidence="3">
    <location>
        <begin position="148"/>
        <end position="170"/>
    </location>
</feature>
<accession>A0A2P6MHN2</accession>
<comment type="similarity">
    <text evidence="2">Belongs to the EamA transporter family.</text>
</comment>
<evidence type="ECO:0000256" key="1">
    <source>
        <dbReference type="ARBA" id="ARBA00004127"/>
    </source>
</evidence>
<evidence type="ECO:0000313" key="5">
    <source>
        <dbReference type="EMBL" id="PRO65760.1"/>
    </source>
</evidence>
<feature type="transmembrane region" description="Helical" evidence="3">
    <location>
        <begin position="66"/>
        <end position="86"/>
    </location>
</feature>